<dbReference type="RefSeq" id="WP_160145625.1">
    <property type="nucleotide sequence ID" value="NZ_BIFQ01000001.1"/>
</dbReference>
<sequence>MDEQGWQAKSIEILTEIKAWRQAHPTATFVDIEEQVHRRLMELEAHVL</sequence>
<dbReference type="OrthoDB" id="164561at2"/>
<dbReference type="EMBL" id="BIFQ01000001">
    <property type="protein sequence ID" value="GCE03510.1"/>
    <property type="molecule type" value="Genomic_DNA"/>
</dbReference>
<name>A0A401Z9F1_9CHLR</name>
<reference evidence="2" key="1">
    <citation type="submission" date="2018-12" db="EMBL/GenBank/DDBJ databases">
        <title>Tengunoibacter tsumagoiensis gen. nov., sp. nov., Dictyobacter kobayashii sp. nov., D. alpinus sp. nov., and D. joshuensis sp. nov. and description of Dictyobacteraceae fam. nov. within the order Ktedonobacterales isolated from Tengu-no-mugimeshi.</title>
        <authorList>
            <person name="Wang C.M."/>
            <person name="Zheng Y."/>
            <person name="Sakai Y."/>
            <person name="Toyoda A."/>
            <person name="Minakuchi Y."/>
            <person name="Abe K."/>
            <person name="Yokota A."/>
            <person name="Yabe S."/>
        </authorList>
    </citation>
    <scope>NUCLEOTIDE SEQUENCE [LARGE SCALE GENOMIC DNA]</scope>
    <source>
        <strain evidence="2">S-27</strain>
    </source>
</reference>
<gene>
    <name evidence="1" type="ORF">KDAU_08390</name>
</gene>
<dbReference type="AlphaFoldDB" id="A0A401Z9F1"/>
<dbReference type="Proteomes" id="UP000287224">
    <property type="component" value="Unassembled WGS sequence"/>
</dbReference>
<comment type="caution">
    <text evidence="1">The sequence shown here is derived from an EMBL/GenBank/DDBJ whole genome shotgun (WGS) entry which is preliminary data.</text>
</comment>
<proteinExistence type="predicted"/>
<organism evidence="1 2">
    <name type="scientific">Dictyobacter aurantiacus</name>
    <dbReference type="NCBI Taxonomy" id="1936993"/>
    <lineage>
        <taxon>Bacteria</taxon>
        <taxon>Bacillati</taxon>
        <taxon>Chloroflexota</taxon>
        <taxon>Ktedonobacteria</taxon>
        <taxon>Ktedonobacterales</taxon>
        <taxon>Dictyobacteraceae</taxon>
        <taxon>Dictyobacter</taxon>
    </lineage>
</organism>
<protein>
    <submittedName>
        <fullName evidence="1">Uncharacterized protein</fullName>
    </submittedName>
</protein>
<evidence type="ECO:0000313" key="1">
    <source>
        <dbReference type="EMBL" id="GCE03510.1"/>
    </source>
</evidence>
<keyword evidence="2" id="KW-1185">Reference proteome</keyword>
<accession>A0A401Z9F1</accession>
<evidence type="ECO:0000313" key="2">
    <source>
        <dbReference type="Proteomes" id="UP000287224"/>
    </source>
</evidence>